<dbReference type="PANTHER" id="PTHR45138">
    <property type="entry name" value="REGULATORY COMPONENTS OF SENSORY TRANSDUCTION SYSTEM"/>
    <property type="match status" value="1"/>
</dbReference>
<evidence type="ECO:0000259" key="4">
    <source>
        <dbReference type="PROSITE" id="PS50110"/>
    </source>
</evidence>
<dbReference type="RefSeq" id="WP_014958604.1">
    <property type="nucleotide sequence ID" value="NZ_FNLL01000006.1"/>
</dbReference>
<reference evidence="7" key="1">
    <citation type="submission" date="2016-10" db="EMBL/GenBank/DDBJ databases">
        <authorList>
            <person name="Varghese N."/>
            <person name="Submissions S."/>
        </authorList>
    </citation>
    <scope>NUCLEOTIDE SEQUENCE [LARGE SCALE GENOMIC DNA]</scope>
    <source>
        <strain evidence="7">DSM 3384</strain>
    </source>
</reference>
<dbReference type="GO" id="GO:0052621">
    <property type="term" value="F:diguanylate cyclase activity"/>
    <property type="evidence" value="ECO:0007669"/>
    <property type="project" value="UniProtKB-EC"/>
</dbReference>
<dbReference type="InterPro" id="IPR011006">
    <property type="entry name" value="CheY-like_superfamily"/>
</dbReference>
<evidence type="ECO:0000313" key="6">
    <source>
        <dbReference type="EMBL" id="SDU28529.1"/>
    </source>
</evidence>
<accession>A0A1H2H9W1</accession>
<dbReference type="GO" id="GO:0005886">
    <property type="term" value="C:plasma membrane"/>
    <property type="evidence" value="ECO:0007669"/>
    <property type="project" value="TreeGrafter"/>
</dbReference>
<dbReference type="SUPFAM" id="SSF55073">
    <property type="entry name" value="Nucleotide cyclase"/>
    <property type="match status" value="1"/>
</dbReference>
<feature type="domain" description="Response regulatory" evidence="4">
    <location>
        <begin position="10"/>
        <end position="126"/>
    </location>
</feature>
<dbReference type="Pfam" id="PF00072">
    <property type="entry name" value="Response_reg"/>
    <property type="match status" value="1"/>
</dbReference>
<organism evidence="6 7">
    <name type="scientific">Desulfobacula phenolica</name>
    <dbReference type="NCBI Taxonomy" id="90732"/>
    <lineage>
        <taxon>Bacteria</taxon>
        <taxon>Pseudomonadati</taxon>
        <taxon>Thermodesulfobacteriota</taxon>
        <taxon>Desulfobacteria</taxon>
        <taxon>Desulfobacterales</taxon>
        <taxon>Desulfobacteraceae</taxon>
        <taxon>Desulfobacula</taxon>
    </lineage>
</organism>
<evidence type="ECO:0000313" key="7">
    <source>
        <dbReference type="Proteomes" id="UP000199608"/>
    </source>
</evidence>
<gene>
    <name evidence="6" type="ORF">SAMN04487931_106120</name>
</gene>
<dbReference type="NCBIfam" id="TIGR00254">
    <property type="entry name" value="GGDEF"/>
    <property type="match status" value="1"/>
</dbReference>
<dbReference type="SMART" id="SM00267">
    <property type="entry name" value="GGDEF"/>
    <property type="match status" value="1"/>
</dbReference>
<dbReference type="GO" id="GO:0000160">
    <property type="term" value="P:phosphorelay signal transduction system"/>
    <property type="evidence" value="ECO:0007669"/>
    <property type="project" value="InterPro"/>
</dbReference>
<dbReference type="EC" id="2.7.7.65" evidence="1"/>
<dbReference type="Gene3D" id="3.30.70.270">
    <property type="match status" value="1"/>
</dbReference>
<dbReference type="PROSITE" id="PS50887">
    <property type="entry name" value="GGDEF"/>
    <property type="match status" value="1"/>
</dbReference>
<comment type="catalytic activity">
    <reaction evidence="2">
        <text>2 GTP = 3',3'-c-di-GMP + 2 diphosphate</text>
        <dbReference type="Rhea" id="RHEA:24898"/>
        <dbReference type="ChEBI" id="CHEBI:33019"/>
        <dbReference type="ChEBI" id="CHEBI:37565"/>
        <dbReference type="ChEBI" id="CHEBI:58805"/>
        <dbReference type="EC" id="2.7.7.65"/>
    </reaction>
</comment>
<dbReference type="Pfam" id="PF00990">
    <property type="entry name" value="GGDEF"/>
    <property type="match status" value="1"/>
</dbReference>
<dbReference type="InterPro" id="IPR000160">
    <property type="entry name" value="GGDEF_dom"/>
</dbReference>
<evidence type="ECO:0000256" key="1">
    <source>
        <dbReference type="ARBA" id="ARBA00012528"/>
    </source>
</evidence>
<dbReference type="CDD" id="cd01949">
    <property type="entry name" value="GGDEF"/>
    <property type="match status" value="1"/>
</dbReference>
<dbReference type="PROSITE" id="PS50110">
    <property type="entry name" value="RESPONSE_REGULATORY"/>
    <property type="match status" value="1"/>
</dbReference>
<name>A0A1H2H9W1_9BACT</name>
<keyword evidence="3" id="KW-0597">Phosphoprotein</keyword>
<dbReference type="PANTHER" id="PTHR45138:SF9">
    <property type="entry name" value="DIGUANYLATE CYCLASE DGCM-RELATED"/>
    <property type="match status" value="1"/>
</dbReference>
<sequence>MHNNRKSLPKILIVDDNKQNVELLVSLFEQEFRVVPATSGERALKIATSKNPPDIILTDIMMPEIDGYQLCTSLKNNPETRHIPVLFVTAISEVMDATKGFEAGAVDYITKPFHPPMVLARVNLHLAYQRKQKLLEDFAFIDALTEIPNRRRFDQVFENEVLRACRSSQSISLLFMDIDFFKKYNDTYGHGKGDSALRQVALMLQSTLKRAGDFVARYGGEEFVAVLPYADENEAFDISVKIRDAIATLKIPHKTSEVSPYITLSYGLISILPDMKIGLELIVEAADRALYEAKRTGRNKICRGKI</sequence>
<evidence type="ECO:0000256" key="2">
    <source>
        <dbReference type="ARBA" id="ARBA00034247"/>
    </source>
</evidence>
<evidence type="ECO:0000256" key="3">
    <source>
        <dbReference type="PROSITE-ProRule" id="PRU00169"/>
    </source>
</evidence>
<protein>
    <recommendedName>
        <fullName evidence="1">diguanylate cyclase</fullName>
        <ecNumber evidence="1">2.7.7.65</ecNumber>
    </recommendedName>
</protein>
<dbReference type="SMART" id="SM00448">
    <property type="entry name" value="REC"/>
    <property type="match status" value="1"/>
</dbReference>
<dbReference type="FunFam" id="3.30.70.270:FF:000001">
    <property type="entry name" value="Diguanylate cyclase domain protein"/>
    <property type="match status" value="1"/>
</dbReference>
<keyword evidence="7" id="KW-1185">Reference proteome</keyword>
<proteinExistence type="predicted"/>
<dbReference type="GO" id="GO:0043709">
    <property type="term" value="P:cell adhesion involved in single-species biofilm formation"/>
    <property type="evidence" value="ECO:0007669"/>
    <property type="project" value="TreeGrafter"/>
</dbReference>
<evidence type="ECO:0000259" key="5">
    <source>
        <dbReference type="PROSITE" id="PS50887"/>
    </source>
</evidence>
<dbReference type="SUPFAM" id="SSF52172">
    <property type="entry name" value="CheY-like"/>
    <property type="match status" value="1"/>
</dbReference>
<dbReference type="InterPro" id="IPR029787">
    <property type="entry name" value="Nucleotide_cyclase"/>
</dbReference>
<dbReference type="AlphaFoldDB" id="A0A1H2H9W1"/>
<dbReference type="EMBL" id="FNLL01000006">
    <property type="protein sequence ID" value="SDU28529.1"/>
    <property type="molecule type" value="Genomic_DNA"/>
</dbReference>
<feature type="domain" description="GGDEF" evidence="5">
    <location>
        <begin position="169"/>
        <end position="306"/>
    </location>
</feature>
<dbReference type="InterPro" id="IPR001789">
    <property type="entry name" value="Sig_transdc_resp-reg_receiver"/>
</dbReference>
<dbReference type="GO" id="GO:1902201">
    <property type="term" value="P:negative regulation of bacterial-type flagellum-dependent cell motility"/>
    <property type="evidence" value="ECO:0007669"/>
    <property type="project" value="TreeGrafter"/>
</dbReference>
<dbReference type="InterPro" id="IPR043128">
    <property type="entry name" value="Rev_trsase/Diguanyl_cyclase"/>
</dbReference>
<dbReference type="Proteomes" id="UP000199608">
    <property type="component" value="Unassembled WGS sequence"/>
</dbReference>
<dbReference type="Gene3D" id="3.40.50.2300">
    <property type="match status" value="1"/>
</dbReference>
<dbReference type="InterPro" id="IPR050469">
    <property type="entry name" value="Diguanylate_Cyclase"/>
</dbReference>
<feature type="modified residue" description="4-aspartylphosphate" evidence="3">
    <location>
        <position position="59"/>
    </location>
</feature>